<dbReference type="EC" id="1.14.14.17" evidence="4 9"/>
<dbReference type="PANTHER" id="PTHR10835:SF0">
    <property type="entry name" value="SQUALENE MONOOXYGENASE"/>
    <property type="match status" value="1"/>
</dbReference>
<comment type="caution">
    <text evidence="11">The sequence shown here is derived from an EMBL/GenBank/DDBJ whole genome shotgun (WGS) entry which is preliminary data.</text>
</comment>
<keyword evidence="7 9" id="KW-0560">Oxidoreductase</keyword>
<evidence type="ECO:0000256" key="9">
    <source>
        <dbReference type="RuleBase" id="RU367121"/>
    </source>
</evidence>
<sequence>MYQIDSTETRVLVDVPNESRRQFSGDVRAYLRDVVIPDIPKSLQPKFVEAAATEKLRAMPNRFLPPSVNNQDGLIYVGDSLNMRHPLTGGGMTVALWDVVYLRDLLAPSAVPTFEDTHLVLAQLQAFHWTRKQRSTAINILAQALYALFSARDDPDLTILRQACFDYFELGGNCVATPMGLLGGVCNNPWLLMYHFFAVVVYGMWCFLWSSPNPAALVRNLLRSFSVFWMGCKVFLPLLWTEFQT</sequence>
<keyword evidence="5 9" id="KW-0285">Flavoprotein</keyword>
<dbReference type="Proteomes" id="UP001151582">
    <property type="component" value="Unassembled WGS sequence"/>
</dbReference>
<gene>
    <name evidence="11" type="primary">ERG1_1</name>
    <name evidence="11" type="ORF">H4R34_005386</name>
</gene>
<keyword evidence="8 9" id="KW-0472">Membrane</keyword>
<keyword evidence="9" id="KW-0812">Transmembrane</keyword>
<dbReference type="SUPFAM" id="SSF51905">
    <property type="entry name" value="FAD/NAD(P)-binding domain"/>
    <property type="match status" value="1"/>
</dbReference>
<dbReference type="EMBL" id="JANBQB010001037">
    <property type="protein sequence ID" value="KAJ1972511.1"/>
    <property type="molecule type" value="Genomic_DNA"/>
</dbReference>
<dbReference type="OrthoDB" id="1678617at2759"/>
<feature type="domain" description="Squalene epoxidase" evidence="10">
    <location>
        <begin position="1"/>
        <end position="212"/>
    </location>
</feature>
<evidence type="ECO:0000313" key="12">
    <source>
        <dbReference type="Proteomes" id="UP001151582"/>
    </source>
</evidence>
<comment type="similarity">
    <text evidence="3 9">Belongs to the squalene monooxygenase family.</text>
</comment>
<evidence type="ECO:0000256" key="1">
    <source>
        <dbReference type="ARBA" id="ARBA00001974"/>
    </source>
</evidence>
<comment type="cofactor">
    <cofactor evidence="1 9">
        <name>FAD</name>
        <dbReference type="ChEBI" id="CHEBI:57692"/>
    </cofactor>
</comment>
<dbReference type="GO" id="GO:0050660">
    <property type="term" value="F:flavin adenine dinucleotide binding"/>
    <property type="evidence" value="ECO:0007669"/>
    <property type="project" value="UniProtKB-UniRule"/>
</dbReference>
<dbReference type="GO" id="GO:0016126">
    <property type="term" value="P:sterol biosynthetic process"/>
    <property type="evidence" value="ECO:0007669"/>
    <property type="project" value="UniProtKB-UniRule"/>
</dbReference>
<dbReference type="Pfam" id="PF08491">
    <property type="entry name" value="SE"/>
    <property type="match status" value="1"/>
</dbReference>
<dbReference type="PANTHER" id="PTHR10835">
    <property type="entry name" value="SQUALENE MONOOXYGENASE"/>
    <property type="match status" value="1"/>
</dbReference>
<evidence type="ECO:0000313" key="11">
    <source>
        <dbReference type="EMBL" id="KAJ1972511.1"/>
    </source>
</evidence>
<reference evidence="11" key="1">
    <citation type="submission" date="2022-07" db="EMBL/GenBank/DDBJ databases">
        <title>Phylogenomic reconstructions and comparative analyses of Kickxellomycotina fungi.</title>
        <authorList>
            <person name="Reynolds N.K."/>
            <person name="Stajich J.E."/>
            <person name="Barry K."/>
            <person name="Grigoriev I.V."/>
            <person name="Crous P."/>
            <person name="Smith M.E."/>
        </authorList>
    </citation>
    <scope>NUCLEOTIDE SEQUENCE</scope>
    <source>
        <strain evidence="11">RSA 567</strain>
    </source>
</reference>
<keyword evidence="6 9" id="KW-0274">FAD</keyword>
<feature type="transmembrane region" description="Helical" evidence="9">
    <location>
        <begin position="190"/>
        <end position="209"/>
    </location>
</feature>
<feature type="transmembrane region" description="Helical" evidence="9">
    <location>
        <begin position="221"/>
        <end position="240"/>
    </location>
</feature>
<evidence type="ECO:0000256" key="2">
    <source>
        <dbReference type="ARBA" id="ARBA00004154"/>
    </source>
</evidence>
<evidence type="ECO:0000256" key="6">
    <source>
        <dbReference type="ARBA" id="ARBA00022827"/>
    </source>
</evidence>
<evidence type="ECO:0000259" key="10">
    <source>
        <dbReference type="Pfam" id="PF08491"/>
    </source>
</evidence>
<evidence type="ECO:0000256" key="8">
    <source>
        <dbReference type="ARBA" id="ARBA00023136"/>
    </source>
</evidence>
<keyword evidence="12" id="KW-1185">Reference proteome</keyword>
<dbReference type="InterPro" id="IPR036188">
    <property type="entry name" value="FAD/NAD-bd_sf"/>
</dbReference>
<evidence type="ECO:0000256" key="5">
    <source>
        <dbReference type="ARBA" id="ARBA00022630"/>
    </source>
</evidence>
<dbReference type="AlphaFoldDB" id="A0A9W8EBA4"/>
<comment type="function">
    <text evidence="9">Catalyzes the stereospecific oxidation of squalene to (S)-2,3-epoxysqualene, and is considered to be a rate-limiting enzyme in steroid biosynthesis.</text>
</comment>
<dbReference type="GO" id="GO:0005789">
    <property type="term" value="C:endoplasmic reticulum membrane"/>
    <property type="evidence" value="ECO:0007669"/>
    <property type="project" value="UniProtKB-SubCell"/>
</dbReference>
<dbReference type="Gene3D" id="3.50.50.60">
    <property type="entry name" value="FAD/NAD(P)-binding domain"/>
    <property type="match status" value="1"/>
</dbReference>
<keyword evidence="9" id="KW-0256">Endoplasmic reticulum</keyword>
<dbReference type="InterPro" id="IPR013698">
    <property type="entry name" value="Squalene_epoxidase"/>
</dbReference>
<organism evidence="11 12">
    <name type="scientific">Dimargaris verticillata</name>
    <dbReference type="NCBI Taxonomy" id="2761393"/>
    <lineage>
        <taxon>Eukaryota</taxon>
        <taxon>Fungi</taxon>
        <taxon>Fungi incertae sedis</taxon>
        <taxon>Zoopagomycota</taxon>
        <taxon>Kickxellomycotina</taxon>
        <taxon>Dimargaritomycetes</taxon>
        <taxon>Dimargaritales</taxon>
        <taxon>Dimargaritaceae</taxon>
        <taxon>Dimargaris</taxon>
    </lineage>
</organism>
<dbReference type="InterPro" id="IPR040125">
    <property type="entry name" value="Squalene_monox"/>
</dbReference>
<comment type="catalytic activity">
    <reaction evidence="9">
        <text>squalene + reduced [NADPH--hemoprotein reductase] + O2 = (S)-2,3-epoxysqualene + oxidized [NADPH--hemoprotein reductase] + H2O + H(+)</text>
        <dbReference type="Rhea" id="RHEA:25282"/>
        <dbReference type="Rhea" id="RHEA-COMP:11964"/>
        <dbReference type="Rhea" id="RHEA-COMP:11965"/>
        <dbReference type="ChEBI" id="CHEBI:15377"/>
        <dbReference type="ChEBI" id="CHEBI:15378"/>
        <dbReference type="ChEBI" id="CHEBI:15379"/>
        <dbReference type="ChEBI" id="CHEBI:15440"/>
        <dbReference type="ChEBI" id="CHEBI:15441"/>
        <dbReference type="ChEBI" id="CHEBI:57618"/>
        <dbReference type="ChEBI" id="CHEBI:58210"/>
        <dbReference type="EC" id="1.14.14.17"/>
    </reaction>
</comment>
<protein>
    <recommendedName>
        <fullName evidence="4 9">Squalene monooxygenase</fullName>
        <ecNumber evidence="4 9">1.14.14.17</ecNumber>
    </recommendedName>
</protein>
<dbReference type="GO" id="GO:0004506">
    <property type="term" value="F:squalene monooxygenase activity"/>
    <property type="evidence" value="ECO:0007669"/>
    <property type="project" value="UniProtKB-UniRule"/>
</dbReference>
<evidence type="ECO:0000256" key="7">
    <source>
        <dbReference type="ARBA" id="ARBA00023002"/>
    </source>
</evidence>
<name>A0A9W8EBA4_9FUNG</name>
<evidence type="ECO:0000256" key="3">
    <source>
        <dbReference type="ARBA" id="ARBA00008802"/>
    </source>
</evidence>
<accession>A0A9W8EBA4</accession>
<proteinExistence type="inferred from homology"/>
<evidence type="ECO:0000256" key="4">
    <source>
        <dbReference type="ARBA" id="ARBA00012312"/>
    </source>
</evidence>
<comment type="subcellular location">
    <subcellularLocation>
        <location evidence="9">Endoplasmic reticulum membrane</location>
        <topology evidence="9">Multi-pass membrane protein</topology>
    </subcellularLocation>
    <subcellularLocation>
        <location evidence="2">Microsome membrane</location>
        <topology evidence="2">Multi-pass membrane protein</topology>
    </subcellularLocation>
</comment>
<keyword evidence="9" id="KW-1133">Transmembrane helix</keyword>